<name>A0A091C0L2_9GAMM</name>
<feature type="compositionally biased region" description="Basic and acidic residues" evidence="1">
    <location>
        <begin position="170"/>
        <end position="184"/>
    </location>
</feature>
<comment type="caution">
    <text evidence="2">The sequence shown here is derived from an EMBL/GenBank/DDBJ whole genome shotgun (WGS) entry which is preliminary data.</text>
</comment>
<protein>
    <submittedName>
        <fullName evidence="2">Uncharacterized protein</fullName>
    </submittedName>
</protein>
<proteinExistence type="predicted"/>
<sequence length="204" mass="21063">MPVADRGQSYERAGAKDFEDENFGAGGDYRGERDFGGFSDQDYGSQGYSGQGYGDRSYGDPDYGGQTFARRGGGEQGDDGAQAAEPQAPELAEGTCGFAHHSAAYADHGRGYGDQGFAGLTYGDHGSAPADAGRGQGFGGQNYDGKGRIRVPSDDMTTAAQPRPDAQDEEFAHASEADGDDRGSSGRPGEAGEAGTGDGDEEES</sequence>
<reference evidence="2 3" key="1">
    <citation type="submission" date="2013-09" db="EMBL/GenBank/DDBJ databases">
        <title>Genome sequencing of Arenimonas composti.</title>
        <authorList>
            <person name="Chen F."/>
            <person name="Wang G."/>
        </authorList>
    </citation>
    <scope>NUCLEOTIDE SEQUENCE [LARGE SCALE GENOMIC DNA]</scope>
    <source>
        <strain evidence="2 3">TR7-09</strain>
    </source>
</reference>
<gene>
    <name evidence="2" type="ORF">P873_07995</name>
</gene>
<dbReference type="AlphaFoldDB" id="A0A091C0L2"/>
<dbReference type="EMBL" id="AWXU01000022">
    <property type="protein sequence ID" value="KFN50170.1"/>
    <property type="molecule type" value="Genomic_DNA"/>
</dbReference>
<evidence type="ECO:0000256" key="1">
    <source>
        <dbReference type="SAM" id="MobiDB-lite"/>
    </source>
</evidence>
<dbReference type="STRING" id="1121013.GCA_000426365_01793"/>
<feature type="compositionally biased region" description="Low complexity" evidence="1">
    <location>
        <begin position="79"/>
        <end position="94"/>
    </location>
</feature>
<dbReference type="Proteomes" id="UP000029391">
    <property type="component" value="Unassembled WGS sequence"/>
</dbReference>
<keyword evidence="3" id="KW-1185">Reference proteome</keyword>
<evidence type="ECO:0000313" key="3">
    <source>
        <dbReference type="Proteomes" id="UP000029391"/>
    </source>
</evidence>
<accession>A0A091C0L2</accession>
<evidence type="ECO:0000313" key="2">
    <source>
        <dbReference type="EMBL" id="KFN50170.1"/>
    </source>
</evidence>
<feature type="region of interest" description="Disordered" evidence="1">
    <location>
        <begin position="1"/>
        <end position="204"/>
    </location>
</feature>
<organism evidence="2 3">
    <name type="scientific">Arenimonas composti TR7-09 = DSM 18010</name>
    <dbReference type="NCBI Taxonomy" id="1121013"/>
    <lineage>
        <taxon>Bacteria</taxon>
        <taxon>Pseudomonadati</taxon>
        <taxon>Pseudomonadota</taxon>
        <taxon>Gammaproteobacteria</taxon>
        <taxon>Lysobacterales</taxon>
        <taxon>Lysobacteraceae</taxon>
        <taxon>Arenimonas</taxon>
    </lineage>
</organism>